<evidence type="ECO:0000313" key="4">
    <source>
        <dbReference type="Proteomes" id="UP000294823"/>
    </source>
</evidence>
<keyword evidence="1" id="KW-1133">Transmembrane helix</keyword>
<comment type="caution">
    <text evidence="3">The sequence shown here is derived from an EMBL/GenBank/DDBJ whole genome shotgun (WGS) entry which is preliminary data.</text>
</comment>
<gene>
    <name evidence="3" type="ORF">E0702_04805</name>
</gene>
<dbReference type="EMBL" id="SLTR01000004">
    <property type="protein sequence ID" value="TDB04379.1"/>
    <property type="molecule type" value="Genomic_DNA"/>
</dbReference>
<dbReference type="Proteomes" id="UP000294823">
    <property type="component" value="Unassembled WGS sequence"/>
</dbReference>
<organism evidence="3 4">
    <name type="scientific">Halomonas marinisediminis</name>
    <dbReference type="NCBI Taxonomy" id="2546095"/>
    <lineage>
        <taxon>Bacteria</taxon>
        <taxon>Pseudomonadati</taxon>
        <taxon>Pseudomonadota</taxon>
        <taxon>Gammaproteobacteria</taxon>
        <taxon>Oceanospirillales</taxon>
        <taxon>Halomonadaceae</taxon>
        <taxon>Halomonas</taxon>
    </lineage>
</organism>
<evidence type="ECO:0000256" key="1">
    <source>
        <dbReference type="SAM" id="Phobius"/>
    </source>
</evidence>
<proteinExistence type="predicted"/>
<protein>
    <submittedName>
        <fullName evidence="3">PepSY domain-containing protein</fullName>
    </submittedName>
</protein>
<feature type="transmembrane region" description="Helical" evidence="1">
    <location>
        <begin position="55"/>
        <end position="75"/>
    </location>
</feature>
<evidence type="ECO:0000259" key="2">
    <source>
        <dbReference type="Pfam" id="PF13670"/>
    </source>
</evidence>
<keyword evidence="1" id="KW-0812">Transmembrane</keyword>
<dbReference type="Pfam" id="PF13670">
    <property type="entry name" value="PepSY_2"/>
    <property type="match status" value="1"/>
</dbReference>
<name>A0ABY2D9H8_9GAMM</name>
<dbReference type="InterPro" id="IPR025711">
    <property type="entry name" value="PepSY"/>
</dbReference>
<keyword evidence="4" id="KW-1185">Reference proteome</keyword>
<sequence>MLTGCQAEHEQSMNAGVTLGQGHRVFNSSATRREEVSIMQRTMQHAMQRTMQRPLILAGSLAVLMSAAGLVQAAGDRLAAERLDKVLAQATDFGFQTFEEIEAKRDGRFEVEGWLDDEWQAEVRFDLASGESLKEERRRHDSGAWGLSEAEVRDAMALAVAEGLVEFDELQADRDGRIEIEGYDADGRELEVKILDGEVLEIERD</sequence>
<evidence type="ECO:0000313" key="3">
    <source>
        <dbReference type="EMBL" id="TDB04379.1"/>
    </source>
</evidence>
<reference evidence="3 4" key="1">
    <citation type="submission" date="2019-03" db="EMBL/GenBank/DDBJ databases">
        <title>Halomonas marinisediminis sp. nov., a moderately halophilic bacterium isolated from the Bohai Gulf.</title>
        <authorList>
            <person name="Ji X."/>
        </authorList>
    </citation>
    <scope>NUCLEOTIDE SEQUENCE [LARGE SCALE GENOMIC DNA]</scope>
    <source>
        <strain evidence="3 4">204</strain>
    </source>
</reference>
<keyword evidence="1" id="KW-0472">Membrane</keyword>
<feature type="domain" description="PepSY" evidence="2">
    <location>
        <begin position="60"/>
        <end position="135"/>
    </location>
</feature>
<accession>A0ABY2D9H8</accession>